<proteinExistence type="predicted"/>
<dbReference type="Pfam" id="PF00440">
    <property type="entry name" value="TetR_N"/>
    <property type="match status" value="1"/>
</dbReference>
<sequence length="191" mass="21762">MPPKNKFLKEEIIEAAFQIAKEEGMDGITIRKIATKLGSSIAPIYVNFKDVEELKGEVISKISQISNEIILKQDTGDKFLNIGIASVKFAKEYSVIFKDLIVRSNIYMESYDSQVMHNIIEAMKEDEELKIFTEEELKDILMKMRVFQVGLCIMATNESFASELTDEKIIEMLKDTVGDIVNGIKVRKNKK</sequence>
<evidence type="ECO:0000313" key="5">
    <source>
        <dbReference type="Proteomes" id="UP000726170"/>
    </source>
</evidence>
<keyword evidence="1 2" id="KW-0238">DNA-binding</keyword>
<comment type="caution">
    <text evidence="4">The sequence shown here is derived from an EMBL/GenBank/DDBJ whole genome shotgun (WGS) entry which is preliminary data.</text>
</comment>
<name>A0ABS6EHG3_9CLOT</name>
<evidence type="ECO:0000256" key="2">
    <source>
        <dbReference type="PROSITE-ProRule" id="PRU00335"/>
    </source>
</evidence>
<dbReference type="InterPro" id="IPR001647">
    <property type="entry name" value="HTH_TetR"/>
</dbReference>
<dbReference type="RefSeq" id="WP_216438920.1">
    <property type="nucleotide sequence ID" value="NZ_JAHLQF010000002.1"/>
</dbReference>
<feature type="domain" description="HTH tetR-type" evidence="3">
    <location>
        <begin position="6"/>
        <end position="66"/>
    </location>
</feature>
<evidence type="ECO:0000313" key="4">
    <source>
        <dbReference type="EMBL" id="MBU5484445.1"/>
    </source>
</evidence>
<feature type="DNA-binding region" description="H-T-H motif" evidence="2">
    <location>
        <begin position="29"/>
        <end position="48"/>
    </location>
</feature>
<gene>
    <name evidence="4" type="ORF">KQI86_08900</name>
</gene>
<evidence type="ECO:0000256" key="1">
    <source>
        <dbReference type="ARBA" id="ARBA00023125"/>
    </source>
</evidence>
<protein>
    <submittedName>
        <fullName evidence="4">TetR/AcrR family transcriptional regulator</fullName>
    </submittedName>
</protein>
<reference evidence="4 5" key="1">
    <citation type="submission" date="2021-06" db="EMBL/GenBank/DDBJ databases">
        <authorList>
            <person name="Sun Q."/>
            <person name="Li D."/>
        </authorList>
    </citation>
    <scope>NUCLEOTIDE SEQUENCE [LARGE SCALE GENOMIC DNA]</scope>
    <source>
        <strain evidence="4 5">MSJ-11</strain>
    </source>
</reference>
<keyword evidence="5" id="KW-1185">Reference proteome</keyword>
<dbReference type="PROSITE" id="PS50977">
    <property type="entry name" value="HTH_TETR_2"/>
    <property type="match status" value="1"/>
</dbReference>
<evidence type="ECO:0000259" key="3">
    <source>
        <dbReference type="PROSITE" id="PS50977"/>
    </source>
</evidence>
<accession>A0ABS6EHG3</accession>
<organism evidence="4 5">
    <name type="scientific">Clostridium mobile</name>
    <dbReference type="NCBI Taxonomy" id="2841512"/>
    <lineage>
        <taxon>Bacteria</taxon>
        <taxon>Bacillati</taxon>
        <taxon>Bacillota</taxon>
        <taxon>Clostridia</taxon>
        <taxon>Eubacteriales</taxon>
        <taxon>Clostridiaceae</taxon>
        <taxon>Clostridium</taxon>
    </lineage>
</organism>
<dbReference type="EMBL" id="JAHLQF010000002">
    <property type="protein sequence ID" value="MBU5484445.1"/>
    <property type="molecule type" value="Genomic_DNA"/>
</dbReference>
<dbReference type="Proteomes" id="UP000726170">
    <property type="component" value="Unassembled WGS sequence"/>
</dbReference>